<evidence type="ECO:0000256" key="1">
    <source>
        <dbReference type="ARBA" id="ARBA00022553"/>
    </source>
</evidence>
<dbReference type="Pfam" id="PF13426">
    <property type="entry name" value="PAS_9"/>
    <property type="match status" value="1"/>
</dbReference>
<dbReference type="RefSeq" id="WP_260595103.1">
    <property type="nucleotide sequence ID" value="NZ_CP104003.1"/>
</dbReference>
<name>A0A9E7UC73_9EURY</name>
<feature type="domain" description="Response regulatory" evidence="3">
    <location>
        <begin position="8"/>
        <end position="124"/>
    </location>
</feature>
<dbReference type="EMBL" id="CP104003">
    <property type="protein sequence ID" value="UWM55983.1"/>
    <property type="molecule type" value="Genomic_DNA"/>
</dbReference>
<dbReference type="Proteomes" id="UP001057580">
    <property type="component" value="Chromosome"/>
</dbReference>
<dbReference type="PROSITE" id="PS50112">
    <property type="entry name" value="PAS"/>
    <property type="match status" value="1"/>
</dbReference>
<accession>A0A9E7UC73</accession>
<dbReference type="AlphaFoldDB" id="A0A9E7UC73"/>
<evidence type="ECO:0000313" key="6">
    <source>
        <dbReference type="Proteomes" id="UP001057580"/>
    </source>
</evidence>
<dbReference type="GO" id="GO:0000160">
    <property type="term" value="P:phosphorelay signal transduction system"/>
    <property type="evidence" value="ECO:0007669"/>
    <property type="project" value="InterPro"/>
</dbReference>
<dbReference type="Pfam" id="PF00072">
    <property type="entry name" value="Response_reg"/>
    <property type="match status" value="1"/>
</dbReference>
<dbReference type="CDD" id="cd00130">
    <property type="entry name" value="PAS"/>
    <property type="match status" value="1"/>
</dbReference>
<evidence type="ECO:0000259" key="4">
    <source>
        <dbReference type="PROSITE" id="PS50112"/>
    </source>
</evidence>
<gene>
    <name evidence="5" type="ORF">N0B31_06760</name>
</gene>
<dbReference type="SMART" id="SM00448">
    <property type="entry name" value="REC"/>
    <property type="match status" value="1"/>
</dbReference>
<dbReference type="InterPro" id="IPR035965">
    <property type="entry name" value="PAS-like_dom_sf"/>
</dbReference>
<proteinExistence type="predicted"/>
<feature type="modified residue" description="4-aspartylphosphate" evidence="2">
    <location>
        <position position="59"/>
    </location>
</feature>
<reference evidence="5" key="1">
    <citation type="submission" date="2022-09" db="EMBL/GenBank/DDBJ databases">
        <title>Diverse halophilic archaea isolated from saline environments.</title>
        <authorList>
            <person name="Cui H.-L."/>
        </authorList>
    </citation>
    <scope>NUCLEOTIDE SEQUENCE</scope>
    <source>
        <strain evidence="5">ZS-35-S2</strain>
    </source>
</reference>
<dbReference type="InterPro" id="IPR001789">
    <property type="entry name" value="Sig_transdc_resp-reg_receiver"/>
</dbReference>
<dbReference type="Gene3D" id="3.40.50.2300">
    <property type="match status" value="1"/>
</dbReference>
<dbReference type="Gene3D" id="3.30.450.20">
    <property type="entry name" value="PAS domain"/>
    <property type="match status" value="1"/>
</dbReference>
<dbReference type="InterPro" id="IPR011006">
    <property type="entry name" value="CheY-like_superfamily"/>
</dbReference>
<dbReference type="CDD" id="cd00156">
    <property type="entry name" value="REC"/>
    <property type="match status" value="1"/>
</dbReference>
<dbReference type="GeneID" id="74942108"/>
<dbReference type="InterPro" id="IPR000014">
    <property type="entry name" value="PAS"/>
</dbReference>
<evidence type="ECO:0000256" key="2">
    <source>
        <dbReference type="PROSITE-ProRule" id="PRU00169"/>
    </source>
</evidence>
<protein>
    <submittedName>
        <fullName evidence="5">Response regulator</fullName>
    </submittedName>
</protein>
<dbReference type="PANTHER" id="PTHR44591:SF3">
    <property type="entry name" value="RESPONSE REGULATORY DOMAIN-CONTAINING PROTEIN"/>
    <property type="match status" value="1"/>
</dbReference>
<dbReference type="PROSITE" id="PS50110">
    <property type="entry name" value="RESPONSE_REGULATORY"/>
    <property type="match status" value="1"/>
</dbReference>
<sequence length="247" mass="27079">MTKFGPIRVLVVDDDPDVAGVIAEYLTRESDRFEVETVTDPAAAVTTARDARPDCVVSDYDMPGMDGLELMEQLRNWAPELPFILFTGKDTETVGPLALERGVSRYLEKGRGGTAHFALLASDITSTVETVETSTRLRRQVEATDSAPEGICIVDGDGEIEYVNDQFLEMHGYDRETLVGRSWEILHPDEEVARVYREVLPTLAAAGHWIGEATGKTSAGETFEQTESIHDLPSGGFVIFATHGQMA</sequence>
<dbReference type="SUPFAM" id="SSF55785">
    <property type="entry name" value="PYP-like sensor domain (PAS domain)"/>
    <property type="match status" value="1"/>
</dbReference>
<evidence type="ECO:0000313" key="5">
    <source>
        <dbReference type="EMBL" id="UWM55983.1"/>
    </source>
</evidence>
<feature type="domain" description="PAS" evidence="4">
    <location>
        <begin position="133"/>
        <end position="190"/>
    </location>
</feature>
<dbReference type="SMART" id="SM00091">
    <property type="entry name" value="PAS"/>
    <property type="match status" value="1"/>
</dbReference>
<dbReference type="SUPFAM" id="SSF52172">
    <property type="entry name" value="CheY-like"/>
    <property type="match status" value="1"/>
</dbReference>
<keyword evidence="1 2" id="KW-0597">Phosphoprotein</keyword>
<dbReference type="KEGG" id="ssai:N0B31_06760"/>
<organism evidence="5 6">
    <name type="scientific">Salinirubellus salinus</name>
    <dbReference type="NCBI Taxonomy" id="1364945"/>
    <lineage>
        <taxon>Archaea</taxon>
        <taxon>Methanobacteriati</taxon>
        <taxon>Methanobacteriota</taxon>
        <taxon>Stenosarchaea group</taxon>
        <taxon>Halobacteria</taxon>
        <taxon>Halobacteriales</taxon>
        <taxon>Natronomonadaceae</taxon>
        <taxon>Salinirubellus</taxon>
    </lineage>
</organism>
<dbReference type="InterPro" id="IPR050595">
    <property type="entry name" value="Bact_response_regulator"/>
</dbReference>
<evidence type="ECO:0000259" key="3">
    <source>
        <dbReference type="PROSITE" id="PS50110"/>
    </source>
</evidence>
<keyword evidence="6" id="KW-1185">Reference proteome</keyword>
<dbReference type="PANTHER" id="PTHR44591">
    <property type="entry name" value="STRESS RESPONSE REGULATOR PROTEIN 1"/>
    <property type="match status" value="1"/>
</dbReference>
<dbReference type="NCBIfam" id="TIGR00229">
    <property type="entry name" value="sensory_box"/>
    <property type="match status" value="1"/>
</dbReference>